<comment type="caution">
    <text evidence="1">The sequence shown here is derived from an EMBL/GenBank/DDBJ whole genome shotgun (WGS) entry which is preliminary data.</text>
</comment>
<accession>A0A7X0AU33</accession>
<dbReference type="Proteomes" id="UP000539175">
    <property type="component" value="Unassembled WGS sequence"/>
</dbReference>
<sequence>MPLPQFPHRRRRGGSLVTAIGEDPLDKREQATDLLNTGKAPSRSWISAGWMWAARIMPSVSTTMWRFLPCGLLARVVAGRIDPRPPFSAPLTLWLSMVAAVGLASFPANSRTSTNSA</sequence>
<dbReference type="EMBL" id="JACIIZ010000002">
    <property type="protein sequence ID" value="MBB6250129.1"/>
    <property type="molecule type" value="Genomic_DNA"/>
</dbReference>
<evidence type="ECO:0000313" key="2">
    <source>
        <dbReference type="Proteomes" id="UP000539175"/>
    </source>
</evidence>
<keyword evidence="2" id="KW-1185">Reference proteome</keyword>
<dbReference type="AlphaFoldDB" id="A0A7X0AU33"/>
<evidence type="ECO:0000313" key="1">
    <source>
        <dbReference type="EMBL" id="MBB6250129.1"/>
    </source>
</evidence>
<proteinExistence type="predicted"/>
<name>A0A7X0AU33_9PROT</name>
<protein>
    <submittedName>
        <fullName evidence="1">Uncharacterized protein</fullName>
    </submittedName>
</protein>
<reference evidence="1 2" key="1">
    <citation type="submission" date="2020-08" db="EMBL/GenBank/DDBJ databases">
        <title>Genomic Encyclopedia of Type Strains, Phase IV (KMG-IV): sequencing the most valuable type-strain genomes for metagenomic binning, comparative biology and taxonomic classification.</title>
        <authorList>
            <person name="Goeker M."/>
        </authorList>
    </citation>
    <scope>NUCLEOTIDE SEQUENCE [LARGE SCALE GENOMIC DNA]</scope>
    <source>
        <strain evidence="1 2">DSM 22198</strain>
    </source>
</reference>
<organism evidence="1 2">
    <name type="scientific">Nitrospirillum iridis</name>
    <dbReference type="NCBI Taxonomy" id="765888"/>
    <lineage>
        <taxon>Bacteria</taxon>
        <taxon>Pseudomonadati</taxon>
        <taxon>Pseudomonadota</taxon>
        <taxon>Alphaproteobacteria</taxon>
        <taxon>Rhodospirillales</taxon>
        <taxon>Azospirillaceae</taxon>
        <taxon>Nitrospirillum</taxon>
    </lineage>
</organism>
<gene>
    <name evidence="1" type="ORF">FHS74_000670</name>
</gene>